<dbReference type="PANTHER" id="PTHR22911:SF6">
    <property type="entry name" value="SOLUTE CARRIER FAMILY 35 MEMBER G1"/>
    <property type="match status" value="1"/>
</dbReference>
<dbReference type="InterPro" id="IPR000620">
    <property type="entry name" value="EamA_dom"/>
</dbReference>
<gene>
    <name evidence="8" type="ORF">SAMN02982917_5725</name>
</gene>
<sequence length="314" mass="33778">MTVTSPMDAGPRLRVPTNRLLLGAGYMLLSALLFGIGNTAVHWAATVMDPLEVVFFRNLFSLLWMLPWALTAGAPACRAVLAERRLGPYVTRALTTLCAMSAWFYAISRIPLPTATAVSFAIPLFVAAGAALILRERVRPRRWAAIFVGLAGVTIVLRPGAAPIDLAFLALVVHCVAAAGTILQMRLLSRRDNALVIVTFLGLLVTPMALVPALFVWTWPSWSVLGGLALLGGLLTLGQLAMTKSLSLAESSAMMPYDYARLPFTAFVAWIAFGQTMDPWGWAGALVIAGSALYTMHRDAADGRKTALERAQRA</sequence>
<dbReference type="PANTHER" id="PTHR22911">
    <property type="entry name" value="ACYL-MALONYL CONDENSING ENZYME-RELATED"/>
    <property type="match status" value="1"/>
</dbReference>
<dbReference type="Pfam" id="PF00892">
    <property type="entry name" value="EamA"/>
    <property type="match status" value="1"/>
</dbReference>
<evidence type="ECO:0000256" key="3">
    <source>
        <dbReference type="ARBA" id="ARBA00022692"/>
    </source>
</evidence>
<dbReference type="AlphaFoldDB" id="A0A1X7HD87"/>
<keyword evidence="5 6" id="KW-0472">Membrane</keyword>
<dbReference type="InterPro" id="IPR037185">
    <property type="entry name" value="EmrE-like"/>
</dbReference>
<feature type="transmembrane region" description="Helical" evidence="6">
    <location>
        <begin position="254"/>
        <end position="273"/>
    </location>
</feature>
<feature type="domain" description="EamA" evidence="7">
    <location>
        <begin position="22"/>
        <end position="157"/>
    </location>
</feature>
<evidence type="ECO:0000313" key="8">
    <source>
        <dbReference type="EMBL" id="SMF84290.1"/>
    </source>
</evidence>
<feature type="transmembrane region" description="Helical" evidence="6">
    <location>
        <begin position="55"/>
        <end position="77"/>
    </location>
</feature>
<keyword evidence="3 6" id="KW-0812">Transmembrane</keyword>
<reference evidence="8 9" key="1">
    <citation type="submission" date="2017-04" db="EMBL/GenBank/DDBJ databases">
        <authorList>
            <person name="Afonso C.L."/>
            <person name="Miller P.J."/>
            <person name="Scott M.A."/>
            <person name="Spackman E."/>
            <person name="Goraichik I."/>
            <person name="Dimitrov K.M."/>
            <person name="Suarez D.L."/>
            <person name="Swayne D.E."/>
        </authorList>
    </citation>
    <scope>NUCLEOTIDE SEQUENCE [LARGE SCALE GENOMIC DNA]</scope>
    <source>
        <strain evidence="8 9">A2P</strain>
    </source>
</reference>
<dbReference type="Gene3D" id="1.10.3730.20">
    <property type="match status" value="1"/>
</dbReference>
<protein>
    <submittedName>
        <fullName evidence="8">S-adenosylmethionine uptake transporter</fullName>
    </submittedName>
</protein>
<dbReference type="GO" id="GO:0016020">
    <property type="term" value="C:membrane"/>
    <property type="evidence" value="ECO:0007669"/>
    <property type="project" value="UniProtKB-SubCell"/>
</dbReference>
<feature type="transmembrane region" description="Helical" evidence="6">
    <location>
        <begin position="222"/>
        <end position="242"/>
    </location>
</feature>
<evidence type="ECO:0000256" key="2">
    <source>
        <dbReference type="ARBA" id="ARBA00009853"/>
    </source>
</evidence>
<evidence type="ECO:0000259" key="7">
    <source>
        <dbReference type="Pfam" id="PF00892"/>
    </source>
</evidence>
<proteinExistence type="inferred from homology"/>
<evidence type="ECO:0000313" key="9">
    <source>
        <dbReference type="Proteomes" id="UP000192936"/>
    </source>
</evidence>
<feature type="transmembrane region" description="Helical" evidence="6">
    <location>
        <begin position="279"/>
        <end position="296"/>
    </location>
</feature>
<evidence type="ECO:0000256" key="4">
    <source>
        <dbReference type="ARBA" id="ARBA00022989"/>
    </source>
</evidence>
<keyword evidence="4 6" id="KW-1133">Transmembrane helix</keyword>
<feature type="transmembrane region" description="Helical" evidence="6">
    <location>
        <begin position="166"/>
        <end position="183"/>
    </location>
</feature>
<evidence type="ECO:0000256" key="1">
    <source>
        <dbReference type="ARBA" id="ARBA00004141"/>
    </source>
</evidence>
<feature type="transmembrane region" description="Helical" evidence="6">
    <location>
        <begin position="89"/>
        <end position="108"/>
    </location>
</feature>
<organism evidence="8 9">
    <name type="scientific">Azospirillum oryzae</name>
    <dbReference type="NCBI Taxonomy" id="286727"/>
    <lineage>
        <taxon>Bacteria</taxon>
        <taxon>Pseudomonadati</taxon>
        <taxon>Pseudomonadota</taxon>
        <taxon>Alphaproteobacteria</taxon>
        <taxon>Rhodospirillales</taxon>
        <taxon>Azospirillaceae</taxon>
        <taxon>Azospirillum</taxon>
    </lineage>
</organism>
<name>A0A1X7HD87_9PROT</name>
<dbReference type="EMBL" id="FXAK01000007">
    <property type="protein sequence ID" value="SMF84290.1"/>
    <property type="molecule type" value="Genomic_DNA"/>
</dbReference>
<feature type="transmembrane region" description="Helical" evidence="6">
    <location>
        <begin position="20"/>
        <end position="43"/>
    </location>
</feature>
<comment type="subcellular location">
    <subcellularLocation>
        <location evidence="1">Membrane</location>
        <topology evidence="1">Multi-pass membrane protein</topology>
    </subcellularLocation>
</comment>
<evidence type="ECO:0000256" key="5">
    <source>
        <dbReference type="ARBA" id="ARBA00023136"/>
    </source>
</evidence>
<dbReference type="SUPFAM" id="SSF103481">
    <property type="entry name" value="Multidrug resistance efflux transporter EmrE"/>
    <property type="match status" value="2"/>
</dbReference>
<feature type="transmembrane region" description="Helical" evidence="6">
    <location>
        <begin position="195"/>
        <end position="216"/>
    </location>
</feature>
<dbReference type="STRING" id="286727.SAMN02982917_5725"/>
<accession>A0A1X7HD87</accession>
<dbReference type="RefSeq" id="WP_244560893.1">
    <property type="nucleotide sequence ID" value="NZ_FXAK01000007.1"/>
</dbReference>
<comment type="similarity">
    <text evidence="2">Belongs to the drug/metabolite transporter (DMT) superfamily. 10 TMS drug/metabolite exporter (DME) (TC 2.A.7.3) family.</text>
</comment>
<feature type="transmembrane region" description="Helical" evidence="6">
    <location>
        <begin position="114"/>
        <end position="134"/>
    </location>
</feature>
<evidence type="ECO:0000256" key="6">
    <source>
        <dbReference type="SAM" id="Phobius"/>
    </source>
</evidence>
<feature type="transmembrane region" description="Helical" evidence="6">
    <location>
        <begin position="143"/>
        <end position="160"/>
    </location>
</feature>
<dbReference type="Proteomes" id="UP000192936">
    <property type="component" value="Unassembled WGS sequence"/>
</dbReference>